<protein>
    <submittedName>
        <fullName evidence="1">Uncharacterized protein</fullName>
    </submittedName>
</protein>
<name>A0A0B7FC16_THACB</name>
<accession>A0A0B7FC16</accession>
<gene>
    <name evidence="1" type="ORF">RSOLAG1IB_01568</name>
</gene>
<evidence type="ECO:0000313" key="2">
    <source>
        <dbReference type="Proteomes" id="UP000059188"/>
    </source>
</evidence>
<reference evidence="1 2" key="1">
    <citation type="submission" date="2014-11" db="EMBL/GenBank/DDBJ databases">
        <authorList>
            <person name="Wibberg Daniel"/>
        </authorList>
    </citation>
    <scope>NUCLEOTIDE SEQUENCE [LARGE SCALE GENOMIC DNA]</scope>
    <source>
        <strain evidence="1">Rhizoctonia solani AG1-IB 7/3/14</strain>
    </source>
</reference>
<organism evidence="1 2">
    <name type="scientific">Thanatephorus cucumeris (strain AG1-IB / isolate 7/3/14)</name>
    <name type="common">Lettuce bottom rot fungus</name>
    <name type="synonym">Rhizoctonia solani</name>
    <dbReference type="NCBI Taxonomy" id="1108050"/>
    <lineage>
        <taxon>Eukaryota</taxon>
        <taxon>Fungi</taxon>
        <taxon>Dikarya</taxon>
        <taxon>Basidiomycota</taxon>
        <taxon>Agaricomycotina</taxon>
        <taxon>Agaricomycetes</taxon>
        <taxon>Cantharellales</taxon>
        <taxon>Ceratobasidiaceae</taxon>
        <taxon>Rhizoctonia</taxon>
        <taxon>Rhizoctonia solani AG-1</taxon>
    </lineage>
</organism>
<dbReference type="OrthoDB" id="3132489at2759"/>
<proteinExistence type="predicted"/>
<keyword evidence="2" id="KW-1185">Reference proteome</keyword>
<dbReference type="AlphaFoldDB" id="A0A0B7FC16"/>
<dbReference type="Proteomes" id="UP000059188">
    <property type="component" value="Unassembled WGS sequence"/>
</dbReference>
<evidence type="ECO:0000313" key="1">
    <source>
        <dbReference type="EMBL" id="CEL55556.1"/>
    </source>
</evidence>
<dbReference type="EMBL" id="LN679101">
    <property type="protein sequence ID" value="CEL55556.1"/>
    <property type="molecule type" value="Genomic_DNA"/>
</dbReference>
<sequence>MSGSVGRWVIWHSRQPHQQASDALANWSAKANASVEWIQHQHRNPDNTVVHTVVPVLTCTKAHALMDGCGRVLEFPNGDFGQVERAVDDWRRRQQNHQLLGHSYHVGGYPQPYVSVMIHYRLIQCRIDDCSGVGPSVKVAKAEAAERLLRSGHCMLRLD</sequence>